<name>X1GHB0_9ZZZZ</name>
<evidence type="ECO:0000313" key="1">
    <source>
        <dbReference type="EMBL" id="GAH56567.1"/>
    </source>
</evidence>
<comment type="caution">
    <text evidence="1">The sequence shown here is derived from an EMBL/GenBank/DDBJ whole genome shotgun (WGS) entry which is preliminary data.</text>
</comment>
<gene>
    <name evidence="1" type="ORF">S03H2_32522</name>
</gene>
<dbReference type="AlphaFoldDB" id="X1GHB0"/>
<accession>X1GHB0</accession>
<proteinExistence type="predicted"/>
<protein>
    <submittedName>
        <fullName evidence="1">Uncharacterized protein</fullName>
    </submittedName>
</protein>
<sequence length="46" mass="5289">FEKTRTRMRHDAANAVIQRQVTKKLSRKYVKGEVTPSGEVIPYELG</sequence>
<reference evidence="1" key="1">
    <citation type="journal article" date="2014" name="Front. Microbiol.">
        <title>High frequency of phylogenetically diverse reductive dehalogenase-homologous genes in deep subseafloor sedimentary metagenomes.</title>
        <authorList>
            <person name="Kawai M."/>
            <person name="Futagami T."/>
            <person name="Toyoda A."/>
            <person name="Takaki Y."/>
            <person name="Nishi S."/>
            <person name="Hori S."/>
            <person name="Arai W."/>
            <person name="Tsubouchi T."/>
            <person name="Morono Y."/>
            <person name="Uchiyama I."/>
            <person name="Ito T."/>
            <person name="Fujiyama A."/>
            <person name="Inagaki F."/>
            <person name="Takami H."/>
        </authorList>
    </citation>
    <scope>NUCLEOTIDE SEQUENCE</scope>
    <source>
        <strain evidence="1">Expedition CK06-06</strain>
    </source>
</reference>
<feature type="non-terminal residue" evidence="1">
    <location>
        <position position="1"/>
    </location>
</feature>
<dbReference type="EMBL" id="BARU01019763">
    <property type="protein sequence ID" value="GAH56567.1"/>
    <property type="molecule type" value="Genomic_DNA"/>
</dbReference>
<organism evidence="1">
    <name type="scientific">marine sediment metagenome</name>
    <dbReference type="NCBI Taxonomy" id="412755"/>
    <lineage>
        <taxon>unclassified sequences</taxon>
        <taxon>metagenomes</taxon>
        <taxon>ecological metagenomes</taxon>
    </lineage>
</organism>